<feature type="domain" description="DUF4253" evidence="1">
    <location>
        <begin position="4"/>
        <end position="111"/>
    </location>
</feature>
<evidence type="ECO:0000259" key="1">
    <source>
        <dbReference type="Pfam" id="PF14062"/>
    </source>
</evidence>
<reference evidence="3" key="1">
    <citation type="journal article" date="2019" name="Int. J. Syst. Evol. Microbiol.">
        <title>The Global Catalogue of Microorganisms (GCM) 10K type strain sequencing project: providing services to taxonomists for standard genome sequencing and annotation.</title>
        <authorList>
            <consortium name="The Broad Institute Genomics Platform"/>
            <consortium name="The Broad Institute Genome Sequencing Center for Infectious Disease"/>
            <person name="Wu L."/>
            <person name="Ma J."/>
        </authorList>
    </citation>
    <scope>NUCLEOTIDE SEQUENCE [LARGE SCALE GENOMIC DNA]</scope>
    <source>
        <strain evidence="3">JCM 31696</strain>
    </source>
</reference>
<sequence length="111" mass="12142">SWLLGLVPAARGADTLTVAGWDGPCNHTNYTQEISAVVRSWEDRFGARVVAVGFDVLMLSVAAPPETYKHALHVAAEHLAFCPDNIRQGVGTLEEYAKGLVGADNWSFWWD</sequence>
<gene>
    <name evidence="2" type="ORF">ACFQ07_24565</name>
</gene>
<comment type="caution">
    <text evidence="2">The sequence shown here is derived from an EMBL/GenBank/DDBJ whole genome shotgun (WGS) entry which is preliminary data.</text>
</comment>
<dbReference type="InterPro" id="IPR025349">
    <property type="entry name" value="DUF4253"/>
</dbReference>
<keyword evidence="3" id="KW-1185">Reference proteome</keyword>
<dbReference type="Pfam" id="PF14062">
    <property type="entry name" value="DUF4253"/>
    <property type="match status" value="1"/>
</dbReference>
<dbReference type="EMBL" id="JBHTIR010003584">
    <property type="protein sequence ID" value="MFD0855438.1"/>
    <property type="molecule type" value="Genomic_DNA"/>
</dbReference>
<organism evidence="2 3">
    <name type="scientific">Actinomadura adrarensis</name>
    <dbReference type="NCBI Taxonomy" id="1819600"/>
    <lineage>
        <taxon>Bacteria</taxon>
        <taxon>Bacillati</taxon>
        <taxon>Actinomycetota</taxon>
        <taxon>Actinomycetes</taxon>
        <taxon>Streptosporangiales</taxon>
        <taxon>Thermomonosporaceae</taxon>
        <taxon>Actinomadura</taxon>
    </lineage>
</organism>
<feature type="non-terminal residue" evidence="2">
    <location>
        <position position="1"/>
    </location>
</feature>
<evidence type="ECO:0000313" key="3">
    <source>
        <dbReference type="Proteomes" id="UP001597083"/>
    </source>
</evidence>
<name>A0ABW3CNZ8_9ACTN</name>
<accession>A0ABW3CNZ8</accession>
<evidence type="ECO:0000313" key="2">
    <source>
        <dbReference type="EMBL" id="MFD0855438.1"/>
    </source>
</evidence>
<protein>
    <submittedName>
        <fullName evidence="2">DUF4253 domain-containing protein</fullName>
    </submittedName>
</protein>
<proteinExistence type="predicted"/>
<dbReference type="Proteomes" id="UP001597083">
    <property type="component" value="Unassembled WGS sequence"/>
</dbReference>